<dbReference type="Proteomes" id="UP001225761">
    <property type="component" value="Unassembled WGS sequence"/>
</dbReference>
<evidence type="ECO:0008006" key="3">
    <source>
        <dbReference type="Google" id="ProtNLM"/>
    </source>
</evidence>
<protein>
    <recommendedName>
        <fullName evidence="3">Transposase</fullName>
    </recommendedName>
</protein>
<reference evidence="1 2" key="1">
    <citation type="submission" date="2023-05" db="EMBL/GenBank/DDBJ databases">
        <title>Novel species of genus Flectobacillus isolated from stream in China.</title>
        <authorList>
            <person name="Lu H."/>
        </authorList>
    </citation>
    <scope>NUCLEOTIDE SEQUENCE [LARGE SCALE GENOMIC DNA]</scope>
    <source>
        <strain evidence="1 2">LFS242W</strain>
    </source>
</reference>
<evidence type="ECO:0000313" key="1">
    <source>
        <dbReference type="EMBL" id="MDI9877770.1"/>
    </source>
</evidence>
<gene>
    <name evidence="1" type="ORF">QM481_24725</name>
</gene>
<keyword evidence="2" id="KW-1185">Reference proteome</keyword>
<dbReference type="EMBL" id="JASHIE010000028">
    <property type="protein sequence ID" value="MDI9877770.1"/>
    <property type="molecule type" value="Genomic_DNA"/>
</dbReference>
<organism evidence="1 2">
    <name type="scientific">Flectobacillus rivi</name>
    <dbReference type="NCBI Taxonomy" id="2984209"/>
    <lineage>
        <taxon>Bacteria</taxon>
        <taxon>Pseudomonadati</taxon>
        <taxon>Bacteroidota</taxon>
        <taxon>Cytophagia</taxon>
        <taxon>Cytophagales</taxon>
        <taxon>Flectobacillaceae</taxon>
        <taxon>Flectobacillus</taxon>
    </lineage>
</organism>
<name>A0ABT6Z9G1_9BACT</name>
<comment type="caution">
    <text evidence="1">The sequence shown here is derived from an EMBL/GenBank/DDBJ whole genome shotgun (WGS) entry which is preliminary data.</text>
</comment>
<proteinExistence type="predicted"/>
<sequence length="70" mass="7907">MPTVLKQFDQAYNALFSTAVSKIRQSVESFFNWLQQVTTIQIASKVRSSNGLIVHIYGKIAAALCLWINF</sequence>
<accession>A0ABT6Z9G1</accession>
<evidence type="ECO:0000313" key="2">
    <source>
        <dbReference type="Proteomes" id="UP001225761"/>
    </source>
</evidence>